<name>W6TZT5_ECHGR</name>
<dbReference type="KEGG" id="egl:EGR_10884"/>
<organism evidence="1 2">
    <name type="scientific">Echinococcus granulosus</name>
    <name type="common">Hydatid tapeworm</name>
    <dbReference type="NCBI Taxonomy" id="6210"/>
    <lineage>
        <taxon>Eukaryota</taxon>
        <taxon>Metazoa</taxon>
        <taxon>Spiralia</taxon>
        <taxon>Lophotrochozoa</taxon>
        <taxon>Platyhelminthes</taxon>
        <taxon>Cestoda</taxon>
        <taxon>Eucestoda</taxon>
        <taxon>Cyclophyllidea</taxon>
        <taxon>Taeniidae</taxon>
        <taxon>Echinococcus</taxon>
        <taxon>Echinococcus granulosus group</taxon>
    </lineage>
</organism>
<accession>W6TZT5</accession>
<dbReference type="Proteomes" id="UP000019149">
    <property type="component" value="Unassembled WGS sequence"/>
</dbReference>
<keyword evidence="2" id="KW-1185">Reference proteome</keyword>
<dbReference type="GeneID" id="36346599"/>
<evidence type="ECO:0000313" key="1">
    <source>
        <dbReference type="EMBL" id="EUB54258.1"/>
    </source>
</evidence>
<dbReference type="AlphaFoldDB" id="W6TZT5"/>
<comment type="caution">
    <text evidence="1">The sequence shown here is derived from an EMBL/GenBank/DDBJ whole genome shotgun (WGS) entry which is preliminary data.</text>
</comment>
<dbReference type="RefSeq" id="XP_024345454.1">
    <property type="nucleotide sequence ID" value="XM_024500133.1"/>
</dbReference>
<evidence type="ECO:0000313" key="2">
    <source>
        <dbReference type="Proteomes" id="UP000019149"/>
    </source>
</evidence>
<reference evidence="1 2" key="1">
    <citation type="journal article" date="2013" name="Nat. Genet.">
        <title>The genome of the hydatid tapeworm Echinococcus granulosus.</title>
        <authorList>
            <person name="Zheng H."/>
            <person name="Zhang W."/>
            <person name="Zhang L."/>
            <person name="Zhang Z."/>
            <person name="Li J."/>
            <person name="Lu G."/>
            <person name="Zhu Y."/>
            <person name="Wang Y."/>
            <person name="Huang Y."/>
            <person name="Liu J."/>
            <person name="Kang H."/>
            <person name="Chen J."/>
            <person name="Wang L."/>
            <person name="Chen A."/>
            <person name="Yu S."/>
            <person name="Gao Z."/>
            <person name="Jin L."/>
            <person name="Gu W."/>
            <person name="Wang Z."/>
            <person name="Zhao L."/>
            <person name="Shi B."/>
            <person name="Wen H."/>
            <person name="Lin R."/>
            <person name="Jones M.K."/>
            <person name="Brejova B."/>
            <person name="Vinar T."/>
            <person name="Zhao G."/>
            <person name="McManus D.P."/>
            <person name="Chen Z."/>
            <person name="Zhou Y."/>
            <person name="Wang S."/>
        </authorList>
    </citation>
    <scope>NUCLEOTIDE SEQUENCE [LARGE SCALE GENOMIC DNA]</scope>
</reference>
<dbReference type="CTD" id="36346599"/>
<dbReference type="EMBL" id="APAU02000292">
    <property type="protein sequence ID" value="EUB54258.1"/>
    <property type="molecule type" value="Genomic_DNA"/>
</dbReference>
<proteinExistence type="predicted"/>
<sequence>MVWFGPNNPCKLSIPIGKRHEEKILTTALGKGPFNSLTSSSHPKHFREGKEGNNVSKVMASKLFSSHRAFVLGFPTGEKLKKDARSESDPVNRYFVQQMAIQNHRAALTLEPTATSKDPLLICTGISVDFQNFTPVFLRFMSKINHPINY</sequence>
<protein>
    <submittedName>
        <fullName evidence="1">Uncharacterized protein</fullName>
    </submittedName>
</protein>
<gene>
    <name evidence="1" type="ORF">EGR_10884</name>
</gene>